<evidence type="ECO:0000313" key="7">
    <source>
        <dbReference type="Proteomes" id="UP000694569"/>
    </source>
</evidence>
<dbReference type="PROSITE" id="PS50055">
    <property type="entry name" value="TYR_PHOSPHATASE_PTP"/>
    <property type="match status" value="1"/>
</dbReference>
<evidence type="ECO:0000256" key="2">
    <source>
        <dbReference type="ARBA" id="ARBA00022912"/>
    </source>
</evidence>
<dbReference type="PRINTS" id="PR00700">
    <property type="entry name" value="PRTYPHPHTASE"/>
</dbReference>
<evidence type="ECO:0000259" key="5">
    <source>
        <dbReference type="PROSITE" id="PS50056"/>
    </source>
</evidence>
<feature type="domain" description="Tyrosine-protein phosphatase" evidence="4">
    <location>
        <begin position="29"/>
        <end position="181"/>
    </location>
</feature>
<evidence type="ECO:0000259" key="4">
    <source>
        <dbReference type="PROSITE" id="PS50055"/>
    </source>
</evidence>
<dbReference type="PANTHER" id="PTHR19134">
    <property type="entry name" value="RECEPTOR-TYPE TYROSINE-PROTEIN PHOSPHATASE"/>
    <property type="match status" value="1"/>
</dbReference>
<dbReference type="InterPro" id="IPR050348">
    <property type="entry name" value="Protein-Tyr_Phosphatase"/>
</dbReference>
<dbReference type="InterPro" id="IPR000387">
    <property type="entry name" value="Tyr_Pase_dom"/>
</dbReference>
<keyword evidence="2" id="KW-0904">Protein phosphatase</keyword>
<dbReference type="GO" id="GO:0004725">
    <property type="term" value="F:protein tyrosine phosphatase activity"/>
    <property type="evidence" value="ECO:0007669"/>
    <property type="project" value="UniProtKB-EC"/>
</dbReference>
<dbReference type="AlphaFoldDB" id="A0A8C5PCA2"/>
<evidence type="ECO:0000313" key="6">
    <source>
        <dbReference type="Ensembl" id="ENSLLEP00000013735.1"/>
    </source>
</evidence>
<reference evidence="6" key="1">
    <citation type="submission" date="2025-08" db="UniProtKB">
        <authorList>
            <consortium name="Ensembl"/>
        </authorList>
    </citation>
    <scope>IDENTIFICATION</scope>
</reference>
<dbReference type="Ensembl" id="ENSLLET00000014265.1">
    <property type="protein sequence ID" value="ENSLLEP00000013735.1"/>
    <property type="gene ID" value="ENSLLEG00000008683.1"/>
</dbReference>
<reference evidence="6" key="2">
    <citation type="submission" date="2025-09" db="UniProtKB">
        <authorList>
            <consortium name="Ensembl"/>
        </authorList>
    </citation>
    <scope>IDENTIFICATION</scope>
</reference>
<sequence length="199" mass="23193">MLMWLFWPDVCGHGLFNTVLCFGIFPQGYNATKEFIASQGPLPNTNADFWRMIWEHRVNTIVMLTNCMENGRRVKLDKLNILFWPLYVKQVRHFHFTVWPDHGVPENTNDIIQFRSLVREHMDQQKSNGPAVVHCSAGVGRTGTLIALDYLIQQMEKENRISAYGIVEKMRMNRPLMVQTEVKMHTLMLGESFIFDPLH</sequence>
<dbReference type="GeneTree" id="ENSGT00940000165368"/>
<dbReference type="Proteomes" id="UP000694569">
    <property type="component" value="Unplaced"/>
</dbReference>
<dbReference type="PROSITE" id="PS50056">
    <property type="entry name" value="TYR_PHOSPHATASE_2"/>
    <property type="match status" value="1"/>
</dbReference>
<evidence type="ECO:0000256" key="1">
    <source>
        <dbReference type="ARBA" id="ARBA00013064"/>
    </source>
</evidence>
<feature type="domain" description="Tyrosine specific protein phosphatases" evidence="5">
    <location>
        <begin position="112"/>
        <end position="185"/>
    </location>
</feature>
<organism evidence="6 7">
    <name type="scientific">Leptobrachium leishanense</name>
    <name type="common">Leishan spiny toad</name>
    <dbReference type="NCBI Taxonomy" id="445787"/>
    <lineage>
        <taxon>Eukaryota</taxon>
        <taxon>Metazoa</taxon>
        <taxon>Chordata</taxon>
        <taxon>Craniata</taxon>
        <taxon>Vertebrata</taxon>
        <taxon>Euteleostomi</taxon>
        <taxon>Amphibia</taxon>
        <taxon>Batrachia</taxon>
        <taxon>Anura</taxon>
        <taxon>Pelobatoidea</taxon>
        <taxon>Megophryidae</taxon>
        <taxon>Leptobrachium</taxon>
    </lineage>
</organism>
<keyword evidence="7" id="KW-1185">Reference proteome</keyword>
<dbReference type="InterPro" id="IPR029021">
    <property type="entry name" value="Prot-tyrosine_phosphatase-like"/>
</dbReference>
<dbReference type="Gene3D" id="3.90.190.10">
    <property type="entry name" value="Protein tyrosine phosphatase superfamily"/>
    <property type="match status" value="2"/>
</dbReference>
<evidence type="ECO:0000256" key="3">
    <source>
        <dbReference type="SAM" id="SignalP"/>
    </source>
</evidence>
<dbReference type="PROSITE" id="PS00383">
    <property type="entry name" value="TYR_PHOSPHATASE_1"/>
    <property type="match status" value="1"/>
</dbReference>
<name>A0A8C5PCA2_9ANUR</name>
<dbReference type="EC" id="3.1.3.48" evidence="1"/>
<accession>A0A8C5PCA2</accession>
<dbReference type="InterPro" id="IPR003595">
    <property type="entry name" value="Tyr_Pase_cat"/>
</dbReference>
<proteinExistence type="predicted"/>
<protein>
    <recommendedName>
        <fullName evidence="1">protein-tyrosine-phosphatase</fullName>
        <ecNumber evidence="1">3.1.3.48</ecNumber>
    </recommendedName>
</protein>
<feature type="signal peptide" evidence="3">
    <location>
        <begin position="1"/>
        <end position="21"/>
    </location>
</feature>
<dbReference type="PANTHER" id="PTHR19134:SF545">
    <property type="entry name" value="RECEPTOR-TYPE TYROSINE-PROTEIN PHOSPHATASE H"/>
    <property type="match status" value="1"/>
</dbReference>
<dbReference type="SMART" id="SM00194">
    <property type="entry name" value="PTPc"/>
    <property type="match status" value="1"/>
</dbReference>
<feature type="chain" id="PRO_5034483045" description="protein-tyrosine-phosphatase" evidence="3">
    <location>
        <begin position="22"/>
        <end position="199"/>
    </location>
</feature>
<keyword evidence="3" id="KW-0732">Signal</keyword>
<dbReference type="InterPro" id="IPR000242">
    <property type="entry name" value="PTP_cat"/>
</dbReference>
<dbReference type="InterPro" id="IPR016130">
    <property type="entry name" value="Tyr_Pase_AS"/>
</dbReference>
<dbReference type="Pfam" id="PF00102">
    <property type="entry name" value="Y_phosphatase"/>
    <property type="match status" value="2"/>
</dbReference>
<keyword evidence="2" id="KW-0378">Hydrolase</keyword>
<dbReference type="SMART" id="SM00404">
    <property type="entry name" value="PTPc_motif"/>
    <property type="match status" value="1"/>
</dbReference>
<dbReference type="OrthoDB" id="5854685at2759"/>
<dbReference type="SUPFAM" id="SSF52799">
    <property type="entry name" value="(Phosphotyrosine protein) phosphatases II"/>
    <property type="match status" value="1"/>
</dbReference>